<feature type="compositionally biased region" description="Basic and acidic residues" evidence="1">
    <location>
        <begin position="204"/>
        <end position="213"/>
    </location>
</feature>
<feature type="compositionally biased region" description="Basic and acidic residues" evidence="1">
    <location>
        <begin position="261"/>
        <end position="276"/>
    </location>
</feature>
<feature type="chain" id="PRO_5043888806" evidence="2">
    <location>
        <begin position="26"/>
        <end position="385"/>
    </location>
</feature>
<organism evidence="3 4">
    <name type="scientific">Cladorrhinum samala</name>
    <dbReference type="NCBI Taxonomy" id="585594"/>
    <lineage>
        <taxon>Eukaryota</taxon>
        <taxon>Fungi</taxon>
        <taxon>Dikarya</taxon>
        <taxon>Ascomycota</taxon>
        <taxon>Pezizomycotina</taxon>
        <taxon>Sordariomycetes</taxon>
        <taxon>Sordariomycetidae</taxon>
        <taxon>Sordariales</taxon>
        <taxon>Podosporaceae</taxon>
        <taxon>Cladorrhinum</taxon>
    </lineage>
</organism>
<evidence type="ECO:0000313" key="4">
    <source>
        <dbReference type="Proteomes" id="UP001321749"/>
    </source>
</evidence>
<evidence type="ECO:0000256" key="2">
    <source>
        <dbReference type="SAM" id="SignalP"/>
    </source>
</evidence>
<feature type="region of interest" description="Disordered" evidence="1">
    <location>
        <begin position="254"/>
        <end position="276"/>
    </location>
</feature>
<reference evidence="3" key="1">
    <citation type="journal article" date="2023" name="Mol. Phylogenet. Evol.">
        <title>Genome-scale phylogeny and comparative genomics of the fungal order Sordariales.</title>
        <authorList>
            <person name="Hensen N."/>
            <person name="Bonometti L."/>
            <person name="Westerberg I."/>
            <person name="Brannstrom I.O."/>
            <person name="Guillou S."/>
            <person name="Cros-Aarteil S."/>
            <person name="Calhoun S."/>
            <person name="Haridas S."/>
            <person name="Kuo A."/>
            <person name="Mondo S."/>
            <person name="Pangilinan J."/>
            <person name="Riley R."/>
            <person name="LaButti K."/>
            <person name="Andreopoulos B."/>
            <person name="Lipzen A."/>
            <person name="Chen C."/>
            <person name="Yan M."/>
            <person name="Daum C."/>
            <person name="Ng V."/>
            <person name="Clum A."/>
            <person name="Steindorff A."/>
            <person name="Ohm R.A."/>
            <person name="Martin F."/>
            <person name="Silar P."/>
            <person name="Natvig D.O."/>
            <person name="Lalanne C."/>
            <person name="Gautier V."/>
            <person name="Ament-Velasquez S.L."/>
            <person name="Kruys A."/>
            <person name="Hutchinson M.I."/>
            <person name="Powell A.J."/>
            <person name="Barry K."/>
            <person name="Miller A.N."/>
            <person name="Grigoriev I.V."/>
            <person name="Debuchy R."/>
            <person name="Gladieux P."/>
            <person name="Hiltunen Thoren M."/>
            <person name="Johannesson H."/>
        </authorList>
    </citation>
    <scope>NUCLEOTIDE SEQUENCE</scope>
    <source>
        <strain evidence="3">PSN324</strain>
    </source>
</reference>
<accession>A0AAV9HAP9</accession>
<reference evidence="3" key="2">
    <citation type="submission" date="2023-06" db="EMBL/GenBank/DDBJ databases">
        <authorList>
            <consortium name="Lawrence Berkeley National Laboratory"/>
            <person name="Mondo S.J."/>
            <person name="Hensen N."/>
            <person name="Bonometti L."/>
            <person name="Westerberg I."/>
            <person name="Brannstrom I.O."/>
            <person name="Guillou S."/>
            <person name="Cros-Aarteil S."/>
            <person name="Calhoun S."/>
            <person name="Haridas S."/>
            <person name="Kuo A."/>
            <person name="Pangilinan J."/>
            <person name="Riley R."/>
            <person name="Labutti K."/>
            <person name="Andreopoulos B."/>
            <person name="Lipzen A."/>
            <person name="Chen C."/>
            <person name="Yanf M."/>
            <person name="Daum C."/>
            <person name="Ng V."/>
            <person name="Clum A."/>
            <person name="Steindorff A."/>
            <person name="Ohm R."/>
            <person name="Martin F."/>
            <person name="Silar P."/>
            <person name="Natvig D."/>
            <person name="Lalanne C."/>
            <person name="Gautier V."/>
            <person name="Ament-Velasquez S.L."/>
            <person name="Kruys A."/>
            <person name="Hutchinson M.I."/>
            <person name="Powell A.J."/>
            <person name="Barry K."/>
            <person name="Miller A.N."/>
            <person name="Grigoriev I.V."/>
            <person name="Debuchy R."/>
            <person name="Gladieux P."/>
            <person name="Thoren M.H."/>
            <person name="Johannesson H."/>
        </authorList>
    </citation>
    <scope>NUCLEOTIDE SEQUENCE</scope>
    <source>
        <strain evidence="3">PSN324</strain>
    </source>
</reference>
<dbReference type="Proteomes" id="UP001321749">
    <property type="component" value="Unassembled WGS sequence"/>
</dbReference>
<feature type="compositionally biased region" description="Basic and acidic residues" evidence="1">
    <location>
        <begin position="186"/>
        <end position="195"/>
    </location>
</feature>
<keyword evidence="4" id="KW-1185">Reference proteome</keyword>
<sequence length="385" mass="42877">MNHHHQHSLFLSMLLLLVLPMSTQASKHWSLPLLSRSCFPRFESIPPYCDYSLTLNQNPDHDSSSSSSSSSAAGDDDILTSCPFTVYAPSEPEATAQDFVGVKCNDRISISGGHDSRMGFWTLVVADSSSGEYAFFGCTDRELEGGELKGKKGEVLKARGEMVELEEEEKEKEERGGGAGGQRGGKYKEVEEERGGGAGSQRGGKYEEVDKEQVTSQKDNNYGEVTAKVFDGGIKDVGSNMSWEKKEKRRRGWLRRRRSVGRREEEEKKEEKEEKNKTWQVQELTRVQDEANDQTKVGFGIKDSDGFTARCEFTVPGHQNNISWFGKACRGFKISWGYKPDTDGTVMCLCYTRNGTAAWFGWDGITGQTDFGDSPERSLLEIGCA</sequence>
<name>A0AAV9HAP9_9PEZI</name>
<proteinExistence type="predicted"/>
<dbReference type="EMBL" id="MU865134">
    <property type="protein sequence ID" value="KAK4457140.1"/>
    <property type="molecule type" value="Genomic_DNA"/>
</dbReference>
<evidence type="ECO:0000313" key="3">
    <source>
        <dbReference type="EMBL" id="KAK4457140.1"/>
    </source>
</evidence>
<dbReference type="AlphaFoldDB" id="A0AAV9HAP9"/>
<feature type="region of interest" description="Disordered" evidence="1">
    <location>
        <begin position="163"/>
        <end position="215"/>
    </location>
</feature>
<gene>
    <name evidence="3" type="ORF">QBC42DRAFT_350705</name>
</gene>
<keyword evidence="2" id="KW-0732">Signal</keyword>
<comment type="caution">
    <text evidence="3">The sequence shown here is derived from an EMBL/GenBank/DDBJ whole genome shotgun (WGS) entry which is preliminary data.</text>
</comment>
<protein>
    <submittedName>
        <fullName evidence="3">Uncharacterized protein</fullName>
    </submittedName>
</protein>
<evidence type="ECO:0000256" key="1">
    <source>
        <dbReference type="SAM" id="MobiDB-lite"/>
    </source>
</evidence>
<feature type="signal peptide" evidence="2">
    <location>
        <begin position="1"/>
        <end position="25"/>
    </location>
</feature>